<dbReference type="PANTHER" id="PTHR33112:SF10">
    <property type="entry name" value="TOL"/>
    <property type="match status" value="1"/>
</dbReference>
<dbReference type="EMBL" id="WJXW01000006">
    <property type="protein sequence ID" value="KAF9735372.1"/>
    <property type="molecule type" value="Genomic_DNA"/>
</dbReference>
<organism evidence="2 3">
    <name type="scientific">Paraphaeosphaeria minitans</name>
    <dbReference type="NCBI Taxonomy" id="565426"/>
    <lineage>
        <taxon>Eukaryota</taxon>
        <taxon>Fungi</taxon>
        <taxon>Dikarya</taxon>
        <taxon>Ascomycota</taxon>
        <taxon>Pezizomycotina</taxon>
        <taxon>Dothideomycetes</taxon>
        <taxon>Pleosporomycetidae</taxon>
        <taxon>Pleosporales</taxon>
        <taxon>Massarineae</taxon>
        <taxon>Didymosphaeriaceae</taxon>
        <taxon>Paraphaeosphaeria</taxon>
    </lineage>
</organism>
<comment type="caution">
    <text evidence="2">The sequence shown here is derived from an EMBL/GenBank/DDBJ whole genome shotgun (WGS) entry which is preliminary data.</text>
</comment>
<evidence type="ECO:0000313" key="2">
    <source>
        <dbReference type="EMBL" id="KAF9735372.1"/>
    </source>
</evidence>
<evidence type="ECO:0000313" key="3">
    <source>
        <dbReference type="Proteomes" id="UP000756921"/>
    </source>
</evidence>
<dbReference type="PANTHER" id="PTHR33112">
    <property type="entry name" value="DOMAIN PROTEIN, PUTATIVE-RELATED"/>
    <property type="match status" value="1"/>
</dbReference>
<sequence>MRALPMDDLSPTFRDAIMFTRRLGMRFIWIDSLCILQDSPEDWMAESSVMNRVYKHSVCNIAATTVSYRSPGLYKRRDPRMVTPYKTRIQRSGHKRPYVYSLGGDTYHRAVSRADINSRVWVFQERMLSPRTLHFSTQLFWECRMLHACETYPTGFPRVPTSAGFDSDPPWSNCKLWMKDLQTDATSTWQSLVQTYCTSHFTQQRDRLAALAGLVQEIHTYTNDEYLAGLWKKELPHALCWMLYGTLQSSDITRANEYRCKSFSRVPAY</sequence>
<proteinExistence type="predicted"/>
<keyword evidence="3" id="KW-1185">Reference proteome</keyword>
<dbReference type="InterPro" id="IPR010730">
    <property type="entry name" value="HET"/>
</dbReference>
<dbReference type="Proteomes" id="UP000756921">
    <property type="component" value="Unassembled WGS sequence"/>
</dbReference>
<gene>
    <name evidence="2" type="ORF">PMIN01_06777</name>
</gene>
<protein>
    <submittedName>
        <fullName evidence="2">Heterokaryon incompatibility protein</fullName>
    </submittedName>
</protein>
<dbReference type="AlphaFoldDB" id="A0A9P6GGU8"/>
<reference evidence="2" key="1">
    <citation type="journal article" date="2020" name="Mol. Plant Microbe Interact.">
        <title>Genome Sequence of the Biocontrol Agent Coniothyrium minitans strain Conio (IMI 134523).</title>
        <authorList>
            <person name="Patel D."/>
            <person name="Shittu T.A."/>
            <person name="Baroncelli R."/>
            <person name="Muthumeenakshi S."/>
            <person name="Osborne T.H."/>
            <person name="Janganan T.K."/>
            <person name="Sreenivasaprasad S."/>
        </authorList>
    </citation>
    <scope>NUCLEOTIDE SEQUENCE</scope>
    <source>
        <strain evidence="2">Conio</strain>
    </source>
</reference>
<accession>A0A9P6GGU8</accession>
<feature type="domain" description="Heterokaryon incompatibility" evidence="1">
    <location>
        <begin position="7"/>
        <end position="125"/>
    </location>
</feature>
<dbReference type="Pfam" id="PF06985">
    <property type="entry name" value="HET"/>
    <property type="match status" value="1"/>
</dbReference>
<evidence type="ECO:0000259" key="1">
    <source>
        <dbReference type="Pfam" id="PF06985"/>
    </source>
</evidence>
<name>A0A9P6GGU8_9PLEO</name>
<dbReference type="OrthoDB" id="5362512at2759"/>